<gene>
    <name evidence="3" type="ORF">A9Z42_0065190</name>
</gene>
<evidence type="ECO:0000256" key="1">
    <source>
        <dbReference type="SAM" id="MobiDB-lite"/>
    </source>
</evidence>
<proteinExistence type="predicted"/>
<keyword evidence="2" id="KW-0472">Membrane</keyword>
<comment type="caution">
    <text evidence="3">The sequence shown here is derived from an EMBL/GenBank/DDBJ whole genome shotgun (WGS) entry which is preliminary data.</text>
</comment>
<dbReference type="AlphaFoldDB" id="A0A2H3A3E2"/>
<feature type="region of interest" description="Disordered" evidence="1">
    <location>
        <begin position="146"/>
        <end position="191"/>
    </location>
</feature>
<accession>A0A2H3A3E2</accession>
<evidence type="ECO:0000313" key="4">
    <source>
        <dbReference type="Proteomes" id="UP000219286"/>
    </source>
</evidence>
<reference evidence="3 4" key="1">
    <citation type="journal article" date="2015" name="Genome Announc.">
        <title>Genome sequence and annotation of Trichoderma parareesei, the ancestor of the cellulase producer Trichoderma reesei.</title>
        <authorList>
            <person name="Yang D."/>
            <person name="Pomraning K."/>
            <person name="Kopchinskiy A."/>
            <person name="Karimi Aghcheh R."/>
            <person name="Atanasova L."/>
            <person name="Chenthamara K."/>
            <person name="Baker S.E."/>
            <person name="Zhang R."/>
            <person name="Shen Q."/>
            <person name="Freitag M."/>
            <person name="Kubicek C.P."/>
            <person name="Druzhinina I.S."/>
        </authorList>
    </citation>
    <scope>NUCLEOTIDE SEQUENCE [LARGE SCALE GENOMIC DNA]</scope>
    <source>
        <strain evidence="3 4">CBS 125925</strain>
    </source>
</reference>
<keyword evidence="2" id="KW-1133">Transmembrane helix</keyword>
<evidence type="ECO:0000313" key="3">
    <source>
        <dbReference type="EMBL" id="OTA05804.1"/>
    </source>
</evidence>
<dbReference type="Proteomes" id="UP000219286">
    <property type="component" value="Unassembled WGS sequence"/>
</dbReference>
<organism evidence="3 4">
    <name type="scientific">Trichoderma parareesei</name>
    <name type="common">Filamentous fungus</name>
    <dbReference type="NCBI Taxonomy" id="858221"/>
    <lineage>
        <taxon>Eukaryota</taxon>
        <taxon>Fungi</taxon>
        <taxon>Dikarya</taxon>
        <taxon>Ascomycota</taxon>
        <taxon>Pezizomycotina</taxon>
        <taxon>Sordariomycetes</taxon>
        <taxon>Hypocreomycetidae</taxon>
        <taxon>Hypocreales</taxon>
        <taxon>Hypocreaceae</taxon>
        <taxon>Trichoderma</taxon>
    </lineage>
</organism>
<feature type="compositionally biased region" description="Basic and acidic residues" evidence="1">
    <location>
        <begin position="166"/>
        <end position="191"/>
    </location>
</feature>
<feature type="transmembrane region" description="Helical" evidence="2">
    <location>
        <begin position="14"/>
        <end position="41"/>
    </location>
</feature>
<name>A0A2H3A3E2_TRIPA</name>
<keyword evidence="4" id="KW-1185">Reference proteome</keyword>
<feature type="compositionally biased region" description="Pro residues" evidence="1">
    <location>
        <begin position="149"/>
        <end position="162"/>
    </location>
</feature>
<keyword evidence="2" id="KW-0812">Transmembrane</keyword>
<dbReference type="EMBL" id="LFMI01000638">
    <property type="protein sequence ID" value="OTA05804.1"/>
    <property type="molecule type" value="Genomic_DNA"/>
</dbReference>
<sequence length="191" mass="20955">MGPFEWLAAQNEGVVIAVILVAIIALVLVLPFVVTGTCYYVDRGVRLAFKSCRSLWRDYRAVADQDVVAMEKGEYRSQQTAPVVAPLPTQALLPAFFLTEQTMASPQLFMPLEPPGVQQVFVPPETPIIQPLPQVFIPAEVRELLGAPRTPPPQPLLSPPSPARGSRPDLRLSETPKASENRPARRLVAEP</sequence>
<dbReference type="OrthoDB" id="10509593at2759"/>
<protein>
    <submittedName>
        <fullName evidence="3">Uncharacterized protein</fullName>
    </submittedName>
</protein>
<evidence type="ECO:0000256" key="2">
    <source>
        <dbReference type="SAM" id="Phobius"/>
    </source>
</evidence>